<protein>
    <submittedName>
        <fullName evidence="1">Uncharacterized protein</fullName>
    </submittedName>
</protein>
<proteinExistence type="predicted"/>
<reference evidence="1" key="1">
    <citation type="submission" date="2024-01" db="EMBL/GenBank/DDBJ databases">
        <authorList>
            <person name="Webb A."/>
        </authorList>
    </citation>
    <scope>NUCLEOTIDE SEQUENCE</scope>
    <source>
        <strain evidence="1">Pm1</strain>
    </source>
</reference>
<sequence length="63" mass="6787">MVSQQTLPQTPSPSTIAGSYFFVLSLSLCANDSDQRILYTDPTTWRSSLSTTSRCGSLKPTAA</sequence>
<dbReference type="EMBL" id="CAKLBY020000228">
    <property type="protein sequence ID" value="CAK7937980.1"/>
    <property type="molecule type" value="Genomic_DNA"/>
</dbReference>
<evidence type="ECO:0000313" key="1">
    <source>
        <dbReference type="EMBL" id="CAK7937980.1"/>
    </source>
</evidence>
<organism evidence="1 2">
    <name type="scientific">Peronospora matthiolae</name>
    <dbReference type="NCBI Taxonomy" id="2874970"/>
    <lineage>
        <taxon>Eukaryota</taxon>
        <taxon>Sar</taxon>
        <taxon>Stramenopiles</taxon>
        <taxon>Oomycota</taxon>
        <taxon>Peronosporomycetes</taxon>
        <taxon>Peronosporales</taxon>
        <taxon>Peronosporaceae</taxon>
        <taxon>Peronospora</taxon>
    </lineage>
</organism>
<comment type="caution">
    <text evidence="1">The sequence shown here is derived from an EMBL/GenBank/DDBJ whole genome shotgun (WGS) entry which is preliminary data.</text>
</comment>
<dbReference type="AlphaFoldDB" id="A0AAV1UWU7"/>
<evidence type="ECO:0000313" key="2">
    <source>
        <dbReference type="Proteomes" id="UP001162060"/>
    </source>
</evidence>
<accession>A0AAV1UWU7</accession>
<name>A0AAV1UWU7_9STRA</name>
<dbReference type="Proteomes" id="UP001162060">
    <property type="component" value="Unassembled WGS sequence"/>
</dbReference>
<gene>
    <name evidence="1" type="ORF">PM001_LOCUS23130</name>
</gene>